<feature type="compositionally biased region" description="Low complexity" evidence="6">
    <location>
        <begin position="19"/>
        <end position="30"/>
    </location>
</feature>
<comment type="similarity">
    <text evidence="1">Belongs to the cyclin family. Cyclin AB subfamily.</text>
</comment>
<keyword evidence="4" id="KW-0131">Cell cycle</keyword>
<dbReference type="SMART" id="SM01332">
    <property type="entry name" value="Cyclin_C"/>
    <property type="match status" value="1"/>
</dbReference>
<dbReference type="PANTHER" id="PTHR10177">
    <property type="entry name" value="CYCLINS"/>
    <property type="match status" value="1"/>
</dbReference>
<dbReference type="GO" id="GO:0044772">
    <property type="term" value="P:mitotic cell cycle phase transition"/>
    <property type="evidence" value="ECO:0007669"/>
    <property type="project" value="InterPro"/>
</dbReference>
<dbReference type="GO" id="GO:0016538">
    <property type="term" value="F:cyclin-dependent protein serine/threonine kinase regulator activity"/>
    <property type="evidence" value="ECO:0007669"/>
    <property type="project" value="InterPro"/>
</dbReference>
<reference evidence="9" key="1">
    <citation type="submission" date="2022-06" db="EMBL/GenBank/DDBJ databases">
        <title>Uncovering the hologenomic basis of an extraordinary plant invasion.</title>
        <authorList>
            <person name="Bieker V.C."/>
            <person name="Martin M.D."/>
            <person name="Gilbert T."/>
            <person name="Hodgins K."/>
            <person name="Battlay P."/>
            <person name="Petersen B."/>
            <person name="Wilson J."/>
        </authorList>
    </citation>
    <scope>NUCLEOTIDE SEQUENCE</scope>
    <source>
        <strain evidence="9">AA19_3_7</strain>
        <tissue evidence="9">Leaf</tissue>
    </source>
</reference>
<feature type="domain" description="Cyclin-like" evidence="7">
    <location>
        <begin position="299"/>
        <end position="387"/>
    </location>
</feature>
<evidence type="ECO:0000313" key="10">
    <source>
        <dbReference type="Proteomes" id="UP001206925"/>
    </source>
</evidence>
<keyword evidence="2" id="KW-0132">Cell division</keyword>
<dbReference type="InterPro" id="IPR013763">
    <property type="entry name" value="Cyclin-like_dom"/>
</dbReference>
<dbReference type="PIRSF" id="PIRSF001771">
    <property type="entry name" value="Cyclin_A_B_D_E"/>
    <property type="match status" value="1"/>
</dbReference>
<name>A0AAD5D297_AMBAR</name>
<dbReference type="InterPro" id="IPR036915">
    <property type="entry name" value="Cyclin-like_sf"/>
</dbReference>
<evidence type="ECO:0000313" key="9">
    <source>
        <dbReference type="EMBL" id="KAI7752042.1"/>
    </source>
</evidence>
<gene>
    <name evidence="9" type="ORF">M8C21_009223</name>
</gene>
<feature type="domain" description="Cyclin C-terminal" evidence="8">
    <location>
        <begin position="295"/>
        <end position="418"/>
    </location>
</feature>
<dbReference type="InterPro" id="IPR046965">
    <property type="entry name" value="Cyclin_A/B-like"/>
</dbReference>
<dbReference type="SMART" id="SM00385">
    <property type="entry name" value="CYCLIN"/>
    <property type="match status" value="2"/>
</dbReference>
<keyword evidence="10" id="KW-1185">Reference proteome</keyword>
<accession>A0AAD5D297</accession>
<evidence type="ECO:0000256" key="4">
    <source>
        <dbReference type="ARBA" id="ARBA00023306"/>
    </source>
</evidence>
<feature type="region of interest" description="Disordered" evidence="6">
    <location>
        <begin position="19"/>
        <end position="62"/>
    </location>
</feature>
<dbReference type="CDD" id="cd20506">
    <property type="entry name" value="CYCLIN_AtCycA-like_rpt2"/>
    <property type="match status" value="1"/>
</dbReference>
<dbReference type="Proteomes" id="UP001206925">
    <property type="component" value="Unassembled WGS sequence"/>
</dbReference>
<dbReference type="AlphaFoldDB" id="A0AAD5D297"/>
<dbReference type="Pfam" id="PF02984">
    <property type="entry name" value="Cyclin_C"/>
    <property type="match status" value="1"/>
</dbReference>
<evidence type="ECO:0000256" key="6">
    <source>
        <dbReference type="SAM" id="MobiDB-lite"/>
    </source>
</evidence>
<organism evidence="9 10">
    <name type="scientific">Ambrosia artemisiifolia</name>
    <name type="common">Common ragweed</name>
    <dbReference type="NCBI Taxonomy" id="4212"/>
    <lineage>
        <taxon>Eukaryota</taxon>
        <taxon>Viridiplantae</taxon>
        <taxon>Streptophyta</taxon>
        <taxon>Embryophyta</taxon>
        <taxon>Tracheophyta</taxon>
        <taxon>Spermatophyta</taxon>
        <taxon>Magnoliopsida</taxon>
        <taxon>eudicotyledons</taxon>
        <taxon>Gunneridae</taxon>
        <taxon>Pentapetalae</taxon>
        <taxon>asterids</taxon>
        <taxon>campanulids</taxon>
        <taxon>Asterales</taxon>
        <taxon>Asteraceae</taxon>
        <taxon>Asteroideae</taxon>
        <taxon>Heliantheae alliance</taxon>
        <taxon>Heliantheae</taxon>
        <taxon>Ambrosia</taxon>
    </lineage>
</organism>
<evidence type="ECO:0000256" key="3">
    <source>
        <dbReference type="ARBA" id="ARBA00023127"/>
    </source>
</evidence>
<evidence type="ECO:0000256" key="5">
    <source>
        <dbReference type="RuleBase" id="RU000383"/>
    </source>
</evidence>
<feature type="domain" description="Cyclin-like" evidence="7">
    <location>
        <begin position="225"/>
        <end position="286"/>
    </location>
</feature>
<comment type="caution">
    <text evidence="9">The sequence shown here is derived from an EMBL/GenBank/DDBJ whole genome shotgun (WGS) entry which is preliminary data.</text>
</comment>
<sequence>MKKGVTIGEPTFRVTRARLAASQSSSSELAKGQGTGRVLNNNSKRSVQDENRNGATATGGAQNKRRAVLKDVTNMCCDNSYKNCIVPAKISKKNGMVTKKNPVKILQVSANTKSMKCDETERAHIQSTVQKVRDTSESEAKKTVSQLQNLSKKGKSKINEKLTVSSHPDFIDIDSDKRDPQMCSLYVCEIYSNLRVAELIHRPRSDFMKTVQRDVTPSMRGVLVDWLVEVSVEYKLEPDTLHRTVRLIDSFLSKNYIERQKLQLLGITYSTYTKSEVLEMESQVLNILNFHLSPPTAQTFVRRFIRAAQASHQSPSLELEYLASYLAELTLIDYNFLVFLPSNIAAAAVFLARWMLDQSGHPWNHTLEYYTNYKPLDLKNTVFALHGLHLSDRSSPLTVIRSKYKQDKFNSVASLPSRELPETLF</sequence>
<protein>
    <submittedName>
        <fullName evidence="9">Uncharacterized protein</fullName>
    </submittedName>
</protein>
<dbReference type="Gene3D" id="1.10.472.10">
    <property type="entry name" value="Cyclin-like"/>
    <property type="match status" value="3"/>
</dbReference>
<dbReference type="InterPro" id="IPR006671">
    <property type="entry name" value="Cyclin_N"/>
</dbReference>
<evidence type="ECO:0000259" key="8">
    <source>
        <dbReference type="SMART" id="SM01332"/>
    </source>
</evidence>
<dbReference type="SUPFAM" id="SSF47954">
    <property type="entry name" value="Cyclin-like"/>
    <property type="match status" value="2"/>
</dbReference>
<proteinExistence type="inferred from homology"/>
<keyword evidence="3 5" id="KW-0195">Cyclin</keyword>
<dbReference type="FunFam" id="1.10.472.10:FF:000013">
    <property type="entry name" value="Cyclin A1"/>
    <property type="match status" value="1"/>
</dbReference>
<evidence type="ECO:0000259" key="7">
    <source>
        <dbReference type="SMART" id="SM00385"/>
    </source>
</evidence>
<dbReference type="Pfam" id="PF00134">
    <property type="entry name" value="Cyclin_N"/>
    <property type="match status" value="1"/>
</dbReference>
<dbReference type="EMBL" id="JAMZMK010005766">
    <property type="protein sequence ID" value="KAI7752042.1"/>
    <property type="molecule type" value="Genomic_DNA"/>
</dbReference>
<evidence type="ECO:0000256" key="2">
    <source>
        <dbReference type="ARBA" id="ARBA00022618"/>
    </source>
</evidence>
<dbReference type="InterPro" id="IPR039361">
    <property type="entry name" value="Cyclin"/>
</dbReference>
<evidence type="ECO:0000256" key="1">
    <source>
        <dbReference type="ARBA" id="ARBA00006955"/>
    </source>
</evidence>
<dbReference type="GO" id="GO:0051301">
    <property type="term" value="P:cell division"/>
    <property type="evidence" value="ECO:0007669"/>
    <property type="project" value="UniProtKB-KW"/>
</dbReference>
<dbReference type="InterPro" id="IPR004367">
    <property type="entry name" value="Cyclin_C-dom"/>
</dbReference>